<dbReference type="AlphaFoldDB" id="A0A2N3LDW3"/>
<dbReference type="GO" id="GO:0016491">
    <property type="term" value="F:oxidoreductase activity"/>
    <property type="evidence" value="ECO:0007669"/>
    <property type="project" value="UniProtKB-KW"/>
</dbReference>
<evidence type="ECO:0000313" key="5">
    <source>
        <dbReference type="EMBL" id="PKR82765.1"/>
    </source>
</evidence>
<dbReference type="InterPro" id="IPR051312">
    <property type="entry name" value="Diverse_Substr_Oxidored"/>
</dbReference>
<dbReference type="PROSITE" id="PS51387">
    <property type="entry name" value="FAD_PCMH"/>
    <property type="match status" value="1"/>
</dbReference>
<keyword evidence="2" id="KW-0274">FAD</keyword>
<dbReference type="Proteomes" id="UP000233440">
    <property type="component" value="Unassembled WGS sequence"/>
</dbReference>
<dbReference type="Gene3D" id="3.30.43.10">
    <property type="entry name" value="Uridine Diphospho-n-acetylenolpyruvylglucosamine Reductase, domain 2"/>
    <property type="match status" value="1"/>
</dbReference>
<dbReference type="PANTHER" id="PTHR42659">
    <property type="entry name" value="XANTHINE DEHYDROGENASE SUBUNIT C-RELATED"/>
    <property type="match status" value="1"/>
</dbReference>
<dbReference type="OrthoDB" id="9774454at2"/>
<dbReference type="InterPro" id="IPR016167">
    <property type="entry name" value="FAD-bd_PCMH_sub1"/>
</dbReference>
<dbReference type="Gene3D" id="3.30.465.10">
    <property type="match status" value="1"/>
</dbReference>
<dbReference type="InterPro" id="IPR002346">
    <property type="entry name" value="Mopterin_DH_FAD-bd"/>
</dbReference>
<keyword evidence="6" id="KW-1185">Reference proteome</keyword>
<dbReference type="SUPFAM" id="SSF56176">
    <property type="entry name" value="FAD-binding/transporter-associated domain-like"/>
    <property type="match status" value="1"/>
</dbReference>
<name>A0A2N3LDW3_9BACI</name>
<proteinExistence type="predicted"/>
<organism evidence="5 6">
    <name type="scientific">Heyndrickxia camelliae</name>
    <dbReference type="NCBI Taxonomy" id="1707093"/>
    <lineage>
        <taxon>Bacteria</taxon>
        <taxon>Bacillati</taxon>
        <taxon>Bacillota</taxon>
        <taxon>Bacilli</taxon>
        <taxon>Bacillales</taxon>
        <taxon>Bacillaceae</taxon>
        <taxon>Heyndrickxia</taxon>
    </lineage>
</organism>
<evidence type="ECO:0000313" key="6">
    <source>
        <dbReference type="Proteomes" id="UP000233440"/>
    </source>
</evidence>
<dbReference type="PANTHER" id="PTHR42659:SF2">
    <property type="entry name" value="XANTHINE DEHYDROGENASE SUBUNIT C-RELATED"/>
    <property type="match status" value="1"/>
</dbReference>
<feature type="domain" description="FAD-binding PCMH-type" evidence="4">
    <location>
        <begin position="10"/>
        <end position="183"/>
    </location>
</feature>
<dbReference type="InterPro" id="IPR016169">
    <property type="entry name" value="FAD-bd_PCMH_sub2"/>
</dbReference>
<evidence type="ECO:0000256" key="3">
    <source>
        <dbReference type="ARBA" id="ARBA00023002"/>
    </source>
</evidence>
<evidence type="ECO:0000256" key="2">
    <source>
        <dbReference type="ARBA" id="ARBA00022827"/>
    </source>
</evidence>
<accession>A0A2N3LDW3</accession>
<keyword evidence="1" id="KW-0285">Flavoprotein</keyword>
<protein>
    <submittedName>
        <fullName evidence="5">Xanthine dehydrogenase</fullName>
    </submittedName>
</protein>
<dbReference type="InterPro" id="IPR016166">
    <property type="entry name" value="FAD-bd_PCMH"/>
</dbReference>
<comment type="caution">
    <text evidence="5">The sequence shown here is derived from an EMBL/GenBank/DDBJ whole genome shotgun (WGS) entry which is preliminary data.</text>
</comment>
<evidence type="ECO:0000259" key="4">
    <source>
        <dbReference type="PROSITE" id="PS51387"/>
    </source>
</evidence>
<gene>
    <name evidence="5" type="ORF">CWO92_22520</name>
</gene>
<dbReference type="Pfam" id="PF00941">
    <property type="entry name" value="FAD_binding_5"/>
    <property type="match status" value="1"/>
</dbReference>
<dbReference type="GO" id="GO:0071949">
    <property type="term" value="F:FAD binding"/>
    <property type="evidence" value="ECO:0007669"/>
    <property type="project" value="InterPro"/>
</dbReference>
<keyword evidence="3" id="KW-0560">Oxidoreductase</keyword>
<dbReference type="EMBL" id="PIQO01000028">
    <property type="protein sequence ID" value="PKR82765.1"/>
    <property type="molecule type" value="Genomic_DNA"/>
</dbReference>
<reference evidence="5 6" key="1">
    <citation type="submission" date="2017-11" db="EMBL/GenBank/DDBJ databases">
        <title>Bacillus camelliae sp. nov., isolated from pu'er tea.</title>
        <authorList>
            <person name="Niu L."/>
        </authorList>
    </citation>
    <scope>NUCLEOTIDE SEQUENCE [LARGE SCALE GENOMIC DNA]</scope>
    <source>
        <strain evidence="5 6">7578-1</strain>
    </source>
</reference>
<evidence type="ECO:0000256" key="1">
    <source>
        <dbReference type="ARBA" id="ARBA00022630"/>
    </source>
</evidence>
<dbReference type="InterPro" id="IPR036318">
    <property type="entry name" value="FAD-bd_PCMH-like_sf"/>
</dbReference>
<sequence>MAEQERRSFMIPFNFDYRRVHTIEEAVGLFRQFQLYSKKPLYFGGGTEIITLARLNQLYTEAVIDINGIPECNSFMIRDGKFYLGSCISLTQAVYQDSFLLLSQTANEIADHTARNKISLGGNICSNIRFKEAILPFLVTNSNVIIANEREIKQTSIKDAFDEEYQLPLGTLLVQLVVDEAYLHAPFYAKKIRTIGTVGYPVLTINAVKINGRLKIAVSGISLLPIQSEAIDDRLNNRQLSYTDRIKEVIEGWPKPIIDDIQGSADYKKFLLEKTLLEIFQKLEVD</sequence>